<proteinExistence type="predicted"/>
<sequence length="226" mass="25324">MVLFAHPFGELVEMATDLIAERARQYGQPVGLIANSFGAHVALRVAARIPERIHALTLLAPVFDVVDGLARVARRVVDRLPHSESLVRALDLLSAQPYNRDCFWLLVDELMATPNFLRVYFSARADAQYAEFAGLMAREALFDVSAFRTILQDFWNAPALEGPPRVECPVEIVFGREDVLTDSASESNVWAAFFPHAKIRHVDAGHFVHLELPPEQWWPPASRARA</sequence>
<dbReference type="InterPro" id="IPR000073">
    <property type="entry name" value="AB_hydrolase_1"/>
</dbReference>
<dbReference type="Pfam" id="PF00561">
    <property type="entry name" value="Abhydrolase_1"/>
    <property type="match status" value="1"/>
</dbReference>
<feature type="domain" description="AB hydrolase-1" evidence="1">
    <location>
        <begin position="26"/>
        <end position="211"/>
    </location>
</feature>
<dbReference type="Proteomes" id="UP000240638">
    <property type="component" value="Unassembled WGS sequence"/>
</dbReference>
<dbReference type="PANTHER" id="PTHR46438:SF2">
    <property type="entry name" value="ALPHA_BETA-HYDROLASES SUPERFAMILY PROTEIN"/>
    <property type="match status" value="1"/>
</dbReference>
<evidence type="ECO:0000259" key="1">
    <source>
        <dbReference type="Pfam" id="PF00561"/>
    </source>
</evidence>
<organism evidence="2 3">
    <name type="scientific">Trinickia symbiotica</name>
    <dbReference type="NCBI Taxonomy" id="863227"/>
    <lineage>
        <taxon>Bacteria</taxon>
        <taxon>Pseudomonadati</taxon>
        <taxon>Pseudomonadota</taxon>
        <taxon>Betaproteobacteria</taxon>
        <taxon>Burkholderiales</taxon>
        <taxon>Burkholderiaceae</taxon>
        <taxon>Trinickia</taxon>
    </lineage>
</organism>
<name>A0A2T3XUF4_9BURK</name>
<evidence type="ECO:0000313" key="3">
    <source>
        <dbReference type="Proteomes" id="UP000240638"/>
    </source>
</evidence>
<dbReference type="PANTHER" id="PTHR46438">
    <property type="entry name" value="ALPHA/BETA-HYDROLASES SUPERFAMILY PROTEIN"/>
    <property type="match status" value="1"/>
</dbReference>
<dbReference type="EMBL" id="PYUC01000006">
    <property type="protein sequence ID" value="PTB20128.1"/>
    <property type="molecule type" value="Genomic_DNA"/>
</dbReference>
<dbReference type="Gene3D" id="3.40.50.1820">
    <property type="entry name" value="alpha/beta hydrolase"/>
    <property type="match status" value="1"/>
</dbReference>
<dbReference type="SUPFAM" id="SSF53474">
    <property type="entry name" value="alpha/beta-Hydrolases"/>
    <property type="match status" value="1"/>
</dbReference>
<reference evidence="2 3" key="1">
    <citation type="submission" date="2018-03" db="EMBL/GenBank/DDBJ databases">
        <title>Whole genome analyses suggest that Burkholderia sensu lato contains two further novel genera in the rhizoxinica-symbiotica group Mycetohabitans gen. nov., and Trinickia gen. nov.: implications for the evolution of diazotrophy and nodulation in the Burkholderiaceae.</title>
        <authorList>
            <person name="Estrada De Los Santos P."/>
            <person name="Palmer M."/>
            <person name="Chavez-Ramirez B."/>
            <person name="Steenkamp E.T."/>
            <person name="Hirsch A.M."/>
            <person name="Manyaka P."/>
            <person name="Maluk M."/>
            <person name="Lafos M."/>
            <person name="Crook M."/>
            <person name="Gross E."/>
            <person name="Simon M.F."/>
            <person name="Bueno Dos Reis Junior F."/>
            <person name="Poole P.S."/>
            <person name="Venter S.N."/>
            <person name="James E.K."/>
        </authorList>
    </citation>
    <scope>NUCLEOTIDE SEQUENCE [LARGE SCALE GENOMIC DNA]</scope>
    <source>
        <strain evidence="2 3">JPY-366</strain>
    </source>
</reference>
<dbReference type="AlphaFoldDB" id="A0A2T3XUF4"/>
<protein>
    <recommendedName>
        <fullName evidence="1">AB hydrolase-1 domain-containing protein</fullName>
    </recommendedName>
</protein>
<accession>A0A2T3XUF4</accession>
<evidence type="ECO:0000313" key="2">
    <source>
        <dbReference type="EMBL" id="PTB20128.1"/>
    </source>
</evidence>
<gene>
    <name evidence="2" type="ORF">C9I57_13555</name>
</gene>
<comment type="caution">
    <text evidence="2">The sequence shown here is derived from an EMBL/GenBank/DDBJ whole genome shotgun (WGS) entry which is preliminary data.</text>
</comment>
<dbReference type="InterPro" id="IPR029058">
    <property type="entry name" value="AB_hydrolase_fold"/>
</dbReference>